<protein>
    <submittedName>
        <fullName evidence="1">Uncharacterized protein</fullName>
    </submittedName>
</protein>
<proteinExistence type="predicted"/>
<sequence>MAQEQSLCIWKKQSFVDNWLVFEGEARRVGKGEETDLLGEETCKSVVTKQSKCAGQCVSWIGYSRERKCICDPRLLREKIMPGDRWVIKTDSCRTRGRS</sequence>
<accession>A0A9Q0GUH8</accession>
<evidence type="ECO:0000313" key="1">
    <source>
        <dbReference type="EMBL" id="KAJ4953745.1"/>
    </source>
</evidence>
<keyword evidence="2" id="KW-1185">Reference proteome</keyword>
<organism evidence="1 2">
    <name type="scientific">Protea cynaroides</name>
    <dbReference type="NCBI Taxonomy" id="273540"/>
    <lineage>
        <taxon>Eukaryota</taxon>
        <taxon>Viridiplantae</taxon>
        <taxon>Streptophyta</taxon>
        <taxon>Embryophyta</taxon>
        <taxon>Tracheophyta</taxon>
        <taxon>Spermatophyta</taxon>
        <taxon>Magnoliopsida</taxon>
        <taxon>Proteales</taxon>
        <taxon>Proteaceae</taxon>
        <taxon>Protea</taxon>
    </lineage>
</organism>
<comment type="caution">
    <text evidence="1">The sequence shown here is derived from an EMBL/GenBank/DDBJ whole genome shotgun (WGS) entry which is preliminary data.</text>
</comment>
<gene>
    <name evidence="1" type="ORF">NE237_030577</name>
</gene>
<dbReference type="Proteomes" id="UP001141806">
    <property type="component" value="Unassembled WGS sequence"/>
</dbReference>
<reference evidence="1" key="1">
    <citation type="journal article" date="2023" name="Plant J.">
        <title>The genome of the king protea, Protea cynaroides.</title>
        <authorList>
            <person name="Chang J."/>
            <person name="Duong T.A."/>
            <person name="Schoeman C."/>
            <person name="Ma X."/>
            <person name="Roodt D."/>
            <person name="Barker N."/>
            <person name="Li Z."/>
            <person name="Van de Peer Y."/>
            <person name="Mizrachi E."/>
        </authorList>
    </citation>
    <scope>NUCLEOTIDE SEQUENCE</scope>
    <source>
        <tissue evidence="1">Young leaves</tissue>
    </source>
</reference>
<dbReference type="AlphaFoldDB" id="A0A9Q0GUH8"/>
<name>A0A9Q0GUH8_9MAGN</name>
<dbReference type="EMBL" id="JAMYWD010000012">
    <property type="protein sequence ID" value="KAJ4953745.1"/>
    <property type="molecule type" value="Genomic_DNA"/>
</dbReference>
<evidence type="ECO:0000313" key="2">
    <source>
        <dbReference type="Proteomes" id="UP001141806"/>
    </source>
</evidence>